<organism evidence="1 2">
    <name type="scientific">Paramarasmius palmivorus</name>
    <dbReference type="NCBI Taxonomy" id="297713"/>
    <lineage>
        <taxon>Eukaryota</taxon>
        <taxon>Fungi</taxon>
        <taxon>Dikarya</taxon>
        <taxon>Basidiomycota</taxon>
        <taxon>Agaricomycotina</taxon>
        <taxon>Agaricomycetes</taxon>
        <taxon>Agaricomycetidae</taxon>
        <taxon>Agaricales</taxon>
        <taxon>Marasmiineae</taxon>
        <taxon>Marasmiaceae</taxon>
        <taxon>Paramarasmius</taxon>
    </lineage>
</organism>
<sequence length="228" mass="25800">MPKGFLIVFSEPGSQVSLDEFQDWYNNEHVPLRLNYLPDFETGARYSALDGQKPGWVSLYEVTSVSIFSDPSYTRLRENRSPREVDLIKRLDLLDRRTYEAYWDSGEVESSKSCSLKVGPNSTSVVVTHGLELVGGKTVDAWIEEAQFKNVEGWLRTRVVRCVDNLKTGLTVPKSADAQKVPEWHVVHELLAPVDNINLGSEVVEMRTWKLYRAYPSIAQGNVPPADK</sequence>
<evidence type="ECO:0008006" key="3">
    <source>
        <dbReference type="Google" id="ProtNLM"/>
    </source>
</evidence>
<dbReference type="AlphaFoldDB" id="A0AAW0DEN1"/>
<proteinExistence type="predicted"/>
<reference evidence="1 2" key="1">
    <citation type="submission" date="2024-01" db="EMBL/GenBank/DDBJ databases">
        <title>A draft genome for a cacao thread blight-causing isolate of Paramarasmius palmivorus.</title>
        <authorList>
            <person name="Baruah I.K."/>
            <person name="Bukari Y."/>
            <person name="Amoako-Attah I."/>
            <person name="Meinhardt L.W."/>
            <person name="Bailey B.A."/>
            <person name="Cohen S.P."/>
        </authorList>
    </citation>
    <scope>NUCLEOTIDE SEQUENCE [LARGE SCALE GENOMIC DNA]</scope>
    <source>
        <strain evidence="1 2">GH-12</strain>
    </source>
</reference>
<name>A0AAW0DEN1_9AGAR</name>
<dbReference type="Proteomes" id="UP001383192">
    <property type="component" value="Unassembled WGS sequence"/>
</dbReference>
<evidence type="ECO:0000313" key="2">
    <source>
        <dbReference type="Proteomes" id="UP001383192"/>
    </source>
</evidence>
<dbReference type="EMBL" id="JAYKXP010000015">
    <property type="protein sequence ID" value="KAK7049847.1"/>
    <property type="molecule type" value="Genomic_DNA"/>
</dbReference>
<accession>A0AAW0DEN1</accession>
<gene>
    <name evidence="1" type="ORF">VNI00_005277</name>
</gene>
<protein>
    <recommendedName>
        <fullName evidence="3">EthD domain-containing protein</fullName>
    </recommendedName>
</protein>
<keyword evidence="2" id="KW-1185">Reference proteome</keyword>
<evidence type="ECO:0000313" key="1">
    <source>
        <dbReference type="EMBL" id="KAK7049847.1"/>
    </source>
</evidence>
<comment type="caution">
    <text evidence="1">The sequence shown here is derived from an EMBL/GenBank/DDBJ whole genome shotgun (WGS) entry which is preliminary data.</text>
</comment>